<protein>
    <submittedName>
        <fullName evidence="1 2">Uncharacterized protein</fullName>
    </submittedName>
</protein>
<evidence type="ECO:0000313" key="2">
    <source>
        <dbReference type="EnsemblMetazoa" id="CPIJ010036-PA"/>
    </source>
</evidence>
<sequence length="66" mass="7432">MTTTQRGCKTRAKQGLEESLPRKDDYQNLVGCLLYVAVNTRYEVAICASTLGRKVNNPREMGQKLL</sequence>
<dbReference type="AlphaFoldDB" id="B0WRR1"/>
<reference evidence="2" key="2">
    <citation type="submission" date="2020-05" db="UniProtKB">
        <authorList>
            <consortium name="EnsemblMetazoa"/>
        </authorList>
    </citation>
    <scope>IDENTIFICATION</scope>
    <source>
        <strain evidence="2">JHB</strain>
    </source>
</reference>
<reference evidence="1" key="1">
    <citation type="submission" date="2007-03" db="EMBL/GenBank/DDBJ databases">
        <title>Annotation of Culex pipiens quinquefasciatus.</title>
        <authorList>
            <consortium name="The Broad Institute Genome Sequencing Platform"/>
            <person name="Atkinson P.W."/>
            <person name="Hemingway J."/>
            <person name="Christensen B.M."/>
            <person name="Higgs S."/>
            <person name="Kodira C."/>
            <person name="Hannick L."/>
            <person name="Megy K."/>
            <person name="O'Leary S."/>
            <person name="Pearson M."/>
            <person name="Haas B.J."/>
            <person name="Mauceli E."/>
            <person name="Wortman J.R."/>
            <person name="Lee N.H."/>
            <person name="Guigo R."/>
            <person name="Stanke M."/>
            <person name="Alvarado L."/>
            <person name="Amedeo P."/>
            <person name="Antoine C.H."/>
            <person name="Arensburger P."/>
            <person name="Bidwell S.L."/>
            <person name="Crawford M."/>
            <person name="Camaro F."/>
            <person name="Devon K."/>
            <person name="Engels R."/>
            <person name="Hammond M."/>
            <person name="Howarth C."/>
            <person name="Koehrsen M."/>
            <person name="Lawson D."/>
            <person name="Montgomery P."/>
            <person name="Nene V."/>
            <person name="Nusbaum C."/>
            <person name="Puiu D."/>
            <person name="Romero-Severson J."/>
            <person name="Severson D.W."/>
            <person name="Shumway M."/>
            <person name="Sisk P."/>
            <person name="Stolte C."/>
            <person name="Zeng Q."/>
            <person name="Eisenstadt E."/>
            <person name="Fraser-Liggett C."/>
            <person name="Strausberg R."/>
            <person name="Galagan J."/>
            <person name="Birren B."/>
            <person name="Collins F.H."/>
        </authorList>
    </citation>
    <scope>NUCLEOTIDE SEQUENCE [LARGE SCALE GENOMIC DNA]</scope>
    <source>
        <strain evidence="1">JHB</strain>
    </source>
</reference>
<dbReference type="InParanoid" id="B0WRR1"/>
<name>B0WRR1_CULQU</name>
<gene>
    <name evidence="2" type="primary">6042257</name>
    <name evidence="1" type="ORF">CpipJ_CPIJ010036</name>
</gene>
<dbReference type="VEuPathDB" id="VectorBase:CPIJ010036"/>
<keyword evidence="3" id="KW-1185">Reference proteome</keyword>
<dbReference type="STRING" id="7176.B0WRR1"/>
<dbReference type="EMBL" id="DS232058">
    <property type="protein sequence ID" value="EDS33465.1"/>
    <property type="molecule type" value="Genomic_DNA"/>
</dbReference>
<accession>B0WRR1</accession>
<dbReference type="Proteomes" id="UP000002320">
    <property type="component" value="Unassembled WGS sequence"/>
</dbReference>
<proteinExistence type="predicted"/>
<organism>
    <name type="scientific">Culex quinquefasciatus</name>
    <name type="common">Southern house mosquito</name>
    <name type="synonym">Culex pungens</name>
    <dbReference type="NCBI Taxonomy" id="7176"/>
    <lineage>
        <taxon>Eukaryota</taxon>
        <taxon>Metazoa</taxon>
        <taxon>Ecdysozoa</taxon>
        <taxon>Arthropoda</taxon>
        <taxon>Hexapoda</taxon>
        <taxon>Insecta</taxon>
        <taxon>Pterygota</taxon>
        <taxon>Neoptera</taxon>
        <taxon>Endopterygota</taxon>
        <taxon>Diptera</taxon>
        <taxon>Nematocera</taxon>
        <taxon>Culicoidea</taxon>
        <taxon>Culicidae</taxon>
        <taxon>Culicinae</taxon>
        <taxon>Culicini</taxon>
        <taxon>Culex</taxon>
        <taxon>Culex</taxon>
    </lineage>
</organism>
<dbReference type="KEGG" id="cqu:CpipJ_CPIJ010036"/>
<evidence type="ECO:0000313" key="3">
    <source>
        <dbReference type="Proteomes" id="UP000002320"/>
    </source>
</evidence>
<dbReference type="EnsemblMetazoa" id="CPIJ010036-RA">
    <property type="protein sequence ID" value="CPIJ010036-PA"/>
    <property type="gene ID" value="CPIJ010036"/>
</dbReference>
<evidence type="ECO:0000313" key="1">
    <source>
        <dbReference type="EMBL" id="EDS33465.1"/>
    </source>
</evidence>
<dbReference type="HOGENOM" id="CLU_2833702_0_0_1"/>